<evidence type="ECO:0000313" key="12">
    <source>
        <dbReference type="Proteomes" id="UP000038010"/>
    </source>
</evidence>
<dbReference type="GO" id="GO:0048309">
    <property type="term" value="P:endoplasmic reticulum inheritance"/>
    <property type="evidence" value="ECO:0007669"/>
    <property type="project" value="InterPro"/>
</dbReference>
<evidence type="ECO:0000256" key="8">
    <source>
        <dbReference type="ARBA" id="ARBA00024975"/>
    </source>
</evidence>
<feature type="region of interest" description="Disordered" evidence="10">
    <location>
        <begin position="1"/>
        <end position="65"/>
    </location>
</feature>
<dbReference type="GO" id="GO:0051028">
    <property type="term" value="P:mRNA transport"/>
    <property type="evidence" value="ECO:0007669"/>
    <property type="project" value="UniProtKB-UniRule"/>
</dbReference>
<feature type="compositionally biased region" description="Low complexity" evidence="10">
    <location>
        <begin position="320"/>
        <end position="329"/>
    </location>
</feature>
<reference evidence="11 12" key="1">
    <citation type="submission" date="2015-06" db="EMBL/GenBank/DDBJ databases">
        <title>Draft genome of the ant-associated black yeast Phialophora attae CBS 131958.</title>
        <authorList>
            <person name="Moreno L.F."/>
            <person name="Stielow B.J."/>
            <person name="de Hoog S."/>
            <person name="Vicente V.A."/>
            <person name="Weiss V.A."/>
            <person name="de Vries M."/>
            <person name="Cruz L.M."/>
            <person name="Souza E.M."/>
        </authorList>
    </citation>
    <scope>NUCLEOTIDE SEQUENCE [LARGE SCALE GENOMIC DNA]</scope>
    <source>
        <strain evidence="11 12">CBS 131958</strain>
    </source>
</reference>
<dbReference type="InterPro" id="IPR031398">
    <property type="entry name" value="She3"/>
</dbReference>
<feature type="compositionally biased region" description="Polar residues" evidence="10">
    <location>
        <begin position="30"/>
        <end position="44"/>
    </location>
</feature>
<gene>
    <name evidence="9" type="primary">SHE3</name>
    <name evidence="11" type="ORF">AB675_2567</name>
</gene>
<comment type="similarity">
    <text evidence="1 9">Belongs to the SHE3 family.</text>
</comment>
<organism evidence="11 12">
    <name type="scientific">Cyphellophora attinorum</name>
    <dbReference type="NCBI Taxonomy" id="1664694"/>
    <lineage>
        <taxon>Eukaryota</taxon>
        <taxon>Fungi</taxon>
        <taxon>Dikarya</taxon>
        <taxon>Ascomycota</taxon>
        <taxon>Pezizomycotina</taxon>
        <taxon>Eurotiomycetes</taxon>
        <taxon>Chaetothyriomycetidae</taxon>
        <taxon>Chaetothyriales</taxon>
        <taxon>Cyphellophoraceae</taxon>
        <taxon>Cyphellophora</taxon>
    </lineage>
</organism>
<evidence type="ECO:0000256" key="4">
    <source>
        <dbReference type="ARBA" id="ARBA00022824"/>
    </source>
</evidence>
<dbReference type="Proteomes" id="UP000038010">
    <property type="component" value="Unassembled WGS sequence"/>
</dbReference>
<evidence type="ECO:0000256" key="7">
    <source>
        <dbReference type="ARBA" id="ARBA00023136"/>
    </source>
</evidence>
<sequence>MAQVNGFHREQSPLSPPEIPRMNTARIASLTRNATFSPEQSPSSEHGAWSSAVGHASTGKSGRVIERLQGDIDRLHREKQLLKMRHDEMEKANDMLMARNQYLQDRNNNYEQSHEASSRQLSRKDRQLDELREELSREKERTIRAEEQARAASMTEEKWRDEASQAKAMAQQKETEYDAIASCRNMDNDRHQNGLDKIKGNFDVLMRQREDDLEKQKKLEIIAEQQRQTIAQLEELTKKLTANFKSYRSEIDTAVTDLRNSAEGNNTALQQKLDEMTETTGRMRWVMSIDGMFNGNPKASQPFPPIAEGGHRDSTEKMTPRSPSKSPNRSSKKLMKKSKSGR</sequence>
<evidence type="ECO:0000256" key="9">
    <source>
        <dbReference type="RuleBase" id="RU362142"/>
    </source>
</evidence>
<keyword evidence="12" id="KW-1185">Reference proteome</keyword>
<feature type="compositionally biased region" description="Basic and acidic residues" evidence="10">
    <location>
        <begin position="309"/>
        <end position="319"/>
    </location>
</feature>
<evidence type="ECO:0000256" key="5">
    <source>
        <dbReference type="ARBA" id="ARBA00022884"/>
    </source>
</evidence>
<dbReference type="RefSeq" id="XP_018005066.1">
    <property type="nucleotide sequence ID" value="XM_018142548.1"/>
</dbReference>
<dbReference type="GO" id="GO:0005789">
    <property type="term" value="C:endoplasmic reticulum membrane"/>
    <property type="evidence" value="ECO:0007669"/>
    <property type="project" value="UniProtKB-SubCell"/>
</dbReference>
<evidence type="ECO:0000256" key="6">
    <source>
        <dbReference type="ARBA" id="ARBA00023054"/>
    </source>
</evidence>
<dbReference type="STRING" id="1664694.A0A0N1I0M3"/>
<proteinExistence type="inferred from homology"/>
<comment type="function">
    <text evidence="8">RNA-binding protein that binds specific mRNAs including the ASH1 mRNA, coding for a repressor of the HO endonuclease. Part of the mRNA localization machinery that restricts accumulation of certain proteins to the bud and in the daughter cell. Required for the delivery of cortical endoplasmic reticulum into the emerging bud.</text>
</comment>
<evidence type="ECO:0000256" key="10">
    <source>
        <dbReference type="SAM" id="MobiDB-lite"/>
    </source>
</evidence>
<feature type="region of interest" description="Disordered" evidence="10">
    <location>
        <begin position="134"/>
        <end position="159"/>
    </location>
</feature>
<evidence type="ECO:0000256" key="1">
    <source>
        <dbReference type="ARBA" id="ARBA00008123"/>
    </source>
</evidence>
<dbReference type="Pfam" id="PF17078">
    <property type="entry name" value="SHE3"/>
    <property type="match status" value="1"/>
</dbReference>
<evidence type="ECO:0000256" key="2">
    <source>
        <dbReference type="ARBA" id="ARBA00019884"/>
    </source>
</evidence>
<evidence type="ECO:0000256" key="3">
    <source>
        <dbReference type="ARBA" id="ARBA00022448"/>
    </source>
</evidence>
<dbReference type="GO" id="GO:0003723">
    <property type="term" value="F:RNA binding"/>
    <property type="evidence" value="ECO:0007669"/>
    <property type="project" value="UniProtKB-KW"/>
</dbReference>
<keyword evidence="3 9" id="KW-0813">Transport</keyword>
<feature type="region of interest" description="Disordered" evidence="10">
    <location>
        <begin position="293"/>
        <end position="342"/>
    </location>
</feature>
<accession>A0A0N1I0M3</accession>
<keyword evidence="5 9" id="KW-0694">RNA-binding</keyword>
<dbReference type="AlphaFoldDB" id="A0A0N1I0M3"/>
<keyword evidence="9" id="KW-0509">mRNA transport</keyword>
<dbReference type="EMBL" id="LFJN01000002">
    <property type="protein sequence ID" value="KPI45103.1"/>
    <property type="molecule type" value="Genomic_DNA"/>
</dbReference>
<evidence type="ECO:0000313" key="11">
    <source>
        <dbReference type="EMBL" id="KPI45103.1"/>
    </source>
</evidence>
<dbReference type="GeneID" id="28734428"/>
<comment type="caution">
    <text evidence="11">The sequence shown here is derived from an EMBL/GenBank/DDBJ whole genome shotgun (WGS) entry which is preliminary data.</text>
</comment>
<keyword evidence="4 9" id="KW-0256">Endoplasmic reticulum</keyword>
<keyword evidence="6 9" id="KW-0175">Coiled coil</keyword>
<dbReference type="OrthoDB" id="3918393at2759"/>
<dbReference type="VEuPathDB" id="FungiDB:AB675_2567"/>
<feature type="coiled-coil region" evidence="9">
    <location>
        <begin position="216"/>
        <end position="279"/>
    </location>
</feature>
<name>A0A0N1I0M3_9EURO</name>
<keyword evidence="7 9" id="KW-0472">Membrane</keyword>
<protein>
    <recommendedName>
        <fullName evidence="2 9">SWI5-dependent HO expression protein 3</fullName>
    </recommendedName>
</protein>
<comment type="subcellular location">
    <subcellularLocation>
        <location evidence="9">Endoplasmic reticulum membrane</location>
        <topology evidence="9">Peripheral membrane protein</topology>
    </subcellularLocation>
</comment>
<feature type="compositionally biased region" description="Basic residues" evidence="10">
    <location>
        <begin position="330"/>
        <end position="342"/>
    </location>
</feature>